<dbReference type="PANTHER" id="PTHR30570">
    <property type="entry name" value="PERIPLASMIC PHOSPHATE BINDING COMPONENT OF PHOSPHATE ABC TRANSPORTER"/>
    <property type="match status" value="1"/>
</dbReference>
<gene>
    <name evidence="5" type="ORF">DN820_18055</name>
</gene>
<sequence length="457" mass="48989">MDISRDKGRQGWGKALRSLSLGLLGLLPLAGQALAQQTAAQPVLRIQGSNTVGAKLAPMLVAELFKAEGFTDVAIRPTGVENEQQVSARDAQGQPVIATVAAHGSGTGFVGLKNGTTDLAASSRPIKDSELASLASLGDLKSMQAEQVVAIDGLAIIVHPSNPMQSISSEQLARLFAGQVKNWAEIGGADLSVRLHARDDMSGTYDTFKELVLASHSTSLHSSALRYESNDELSAAVVGDPGAVGFVGLASVGRAKALAITDGNSLPMFPETTTVATEDYPLSRRLFFYANPSSHSAWVRRFIDFAHSDAGQAVVVKAGYIAQNIQAVTQTPSQSMPAAYRQLAREAKRLTVNFRFDDGSARLDNKAQRDIDRVIAYLRENDLLRQRAVLVGFGDSNLDPSRAALISRLRAMAVRRELVKGGVIFKEISGLGDELPVASNDDANGRIRNRRVEIWVY</sequence>
<dbReference type="InterPro" id="IPR050811">
    <property type="entry name" value="Phosphate_ABC_transporter"/>
</dbReference>
<dbReference type="GO" id="GO:0016020">
    <property type="term" value="C:membrane"/>
    <property type="evidence" value="ECO:0007669"/>
    <property type="project" value="UniProtKB-UniRule"/>
</dbReference>
<dbReference type="CDD" id="cd07185">
    <property type="entry name" value="OmpA_C-like"/>
    <property type="match status" value="1"/>
</dbReference>
<comment type="caution">
    <text evidence="5">The sequence shown here is derived from an EMBL/GenBank/DDBJ whole genome shotgun (WGS) entry which is preliminary data.</text>
</comment>
<dbReference type="Proteomes" id="UP000306753">
    <property type="component" value="Unassembled WGS sequence"/>
</dbReference>
<dbReference type="AlphaFoldDB" id="A0A5R9QBJ6"/>
<keyword evidence="2" id="KW-0472">Membrane</keyword>
<reference evidence="5 6" key="1">
    <citation type="journal article" date="2017" name="Eur. J. Clin. Microbiol. Infect. Dis.">
        <title>Uncommonly isolated clinical Pseudomonas: identification and phylogenetic assignation.</title>
        <authorList>
            <person name="Mulet M."/>
            <person name="Gomila M."/>
            <person name="Ramirez A."/>
            <person name="Cardew S."/>
            <person name="Moore E.R."/>
            <person name="Lalucat J."/>
            <person name="Garcia-Valdes E."/>
        </authorList>
    </citation>
    <scope>NUCLEOTIDE SEQUENCE [LARGE SCALE GENOMIC DNA]</scope>
    <source>
        <strain evidence="5 6">SD129</strain>
    </source>
</reference>
<keyword evidence="6" id="KW-1185">Reference proteome</keyword>
<dbReference type="EMBL" id="QLAG01000027">
    <property type="protein sequence ID" value="TLX62113.1"/>
    <property type="molecule type" value="Genomic_DNA"/>
</dbReference>
<dbReference type="PANTHER" id="PTHR30570:SF1">
    <property type="entry name" value="PHOSPHATE-BINDING PROTEIN PSTS"/>
    <property type="match status" value="1"/>
</dbReference>
<protein>
    <recommendedName>
        <fullName evidence="4">OmpA-like domain-containing protein</fullName>
    </recommendedName>
</protein>
<dbReference type="RefSeq" id="WP_138412486.1">
    <property type="nucleotide sequence ID" value="NZ_QLAG01000027.1"/>
</dbReference>
<dbReference type="SUPFAM" id="SSF103088">
    <property type="entry name" value="OmpA-like"/>
    <property type="match status" value="1"/>
</dbReference>
<feature type="signal peptide" evidence="3">
    <location>
        <begin position="1"/>
        <end position="35"/>
    </location>
</feature>
<proteinExistence type="predicted"/>
<dbReference type="Pfam" id="PF12849">
    <property type="entry name" value="PBP_like_2"/>
    <property type="match status" value="1"/>
</dbReference>
<evidence type="ECO:0000259" key="4">
    <source>
        <dbReference type="PROSITE" id="PS51123"/>
    </source>
</evidence>
<accession>A0A5R9QBJ6</accession>
<dbReference type="Gene3D" id="3.30.1330.60">
    <property type="entry name" value="OmpA-like domain"/>
    <property type="match status" value="1"/>
</dbReference>
<evidence type="ECO:0000313" key="5">
    <source>
        <dbReference type="EMBL" id="TLX62113.1"/>
    </source>
</evidence>
<feature type="domain" description="OmpA-like" evidence="4">
    <location>
        <begin position="343"/>
        <end position="457"/>
    </location>
</feature>
<dbReference type="Gene3D" id="3.40.190.10">
    <property type="entry name" value="Periplasmic binding protein-like II"/>
    <property type="match status" value="2"/>
</dbReference>
<evidence type="ECO:0000313" key="6">
    <source>
        <dbReference type="Proteomes" id="UP000306753"/>
    </source>
</evidence>
<evidence type="ECO:0000256" key="1">
    <source>
        <dbReference type="ARBA" id="ARBA00022729"/>
    </source>
</evidence>
<dbReference type="Pfam" id="PF00691">
    <property type="entry name" value="OmpA"/>
    <property type="match status" value="1"/>
</dbReference>
<evidence type="ECO:0000256" key="2">
    <source>
        <dbReference type="PROSITE-ProRule" id="PRU00473"/>
    </source>
</evidence>
<name>A0A5R9QBJ6_9GAMM</name>
<organism evidence="5 6">
    <name type="scientific">Stutzerimonas nosocomialis</name>
    <dbReference type="NCBI Taxonomy" id="1056496"/>
    <lineage>
        <taxon>Bacteria</taxon>
        <taxon>Pseudomonadati</taxon>
        <taxon>Pseudomonadota</taxon>
        <taxon>Gammaproteobacteria</taxon>
        <taxon>Pseudomonadales</taxon>
        <taxon>Pseudomonadaceae</taxon>
        <taxon>Stutzerimonas</taxon>
    </lineage>
</organism>
<keyword evidence="1 3" id="KW-0732">Signal</keyword>
<evidence type="ECO:0000256" key="3">
    <source>
        <dbReference type="SAM" id="SignalP"/>
    </source>
</evidence>
<feature type="chain" id="PRO_5024374998" description="OmpA-like domain-containing protein" evidence="3">
    <location>
        <begin position="36"/>
        <end position="457"/>
    </location>
</feature>
<dbReference type="CDD" id="cd13566">
    <property type="entry name" value="PBP2_phosphate"/>
    <property type="match status" value="1"/>
</dbReference>
<dbReference type="InterPro" id="IPR024370">
    <property type="entry name" value="PBP_domain"/>
</dbReference>
<dbReference type="InterPro" id="IPR036737">
    <property type="entry name" value="OmpA-like_sf"/>
</dbReference>
<dbReference type="InterPro" id="IPR006665">
    <property type="entry name" value="OmpA-like"/>
</dbReference>
<dbReference type="PROSITE" id="PS51123">
    <property type="entry name" value="OMPA_2"/>
    <property type="match status" value="1"/>
</dbReference>
<dbReference type="SUPFAM" id="SSF53850">
    <property type="entry name" value="Periplasmic binding protein-like II"/>
    <property type="match status" value="1"/>
</dbReference>